<evidence type="ECO:0000313" key="1">
    <source>
        <dbReference type="EMBL" id="MDC5743403.1"/>
    </source>
</evidence>
<dbReference type="EMBL" id="JAPFIT010000033">
    <property type="protein sequence ID" value="MDC5743403.1"/>
    <property type="molecule type" value="Genomic_DNA"/>
</dbReference>
<geneLocation type="plasmid" evidence="5">
    <name>pveu</name>
</geneLocation>
<gene>
    <name evidence="2" type="ORF">AZ468_23745</name>
    <name evidence="3" type="ORF">HOO69_15900</name>
    <name evidence="1" type="ORF">OPW20_25400</name>
</gene>
<dbReference type="EMBL" id="LUAX01000008">
    <property type="protein sequence ID" value="OAM96710.1"/>
    <property type="molecule type" value="Genomic_DNA"/>
</dbReference>
<dbReference type="Proteomes" id="UP001150001">
    <property type="component" value="Unassembled WGS sequence"/>
</dbReference>
<dbReference type="Proteomes" id="UP000501443">
    <property type="component" value="Plasmid pveu"/>
</dbReference>
<evidence type="ECO:0000313" key="5">
    <source>
        <dbReference type="Proteomes" id="UP000501443"/>
    </source>
</evidence>
<reference evidence="3 5" key="2">
    <citation type="submission" date="2020-05" db="EMBL/GenBank/DDBJ databases">
        <title>First description outside Europe of the emergent pathogen for shellfish aquaculture Vibrio europaeus.</title>
        <authorList>
            <person name="Dubert J."/>
            <person name="Rojas R."/>
        </authorList>
    </citation>
    <scope>NUCLEOTIDE SEQUENCE [LARGE SCALE GENOMIC DNA]</scope>
    <source>
        <strain evidence="3 5">NPI-1</strain>
        <plasmid evidence="3">pVEu</plasmid>
        <plasmid evidence="5">pveu</plasmid>
    </source>
</reference>
<reference evidence="1" key="3">
    <citation type="submission" date="2022-11" db="EMBL/GenBank/DDBJ databases">
        <title>Role of the vibriolysin VemA secreted by the emergent pathogen Vibrio europaeus in the colonization of Manila clam mucus.</title>
        <authorList>
            <person name="Martinez C."/>
            <person name="Rodriguez S."/>
            <person name="Vences A."/>
            <person name="Barja J.L."/>
            <person name="Toranzo A.E."/>
            <person name="Dubert J."/>
        </authorList>
    </citation>
    <scope>NUCLEOTIDE SEQUENCE</scope>
    <source>
        <strain evidence="1">3454</strain>
    </source>
</reference>
<keyword evidence="2" id="KW-0614">Plasmid</keyword>
<evidence type="ECO:0000313" key="4">
    <source>
        <dbReference type="Proteomes" id="UP000094761"/>
    </source>
</evidence>
<dbReference type="Proteomes" id="UP000094761">
    <property type="component" value="Unassembled WGS sequence"/>
</dbReference>
<dbReference type="GeneID" id="78078742"/>
<evidence type="ECO:0000313" key="3">
    <source>
        <dbReference type="EMBL" id="QJY38065.1"/>
    </source>
</evidence>
<keyword evidence="2" id="KW-0378">Hydrolase</keyword>
<keyword evidence="2" id="KW-0255">Endonuclease</keyword>
<name>A0A178J448_9VIBR</name>
<accession>A0A178J448</accession>
<keyword evidence="2" id="KW-0540">Nuclease</keyword>
<proteinExistence type="predicted"/>
<dbReference type="AlphaFoldDB" id="A0A178J448"/>
<reference evidence="2 4" key="1">
    <citation type="submission" date="2016-03" db="EMBL/GenBank/DDBJ databases">
        <title>Draft genome sequence of the Vibrio tubiashii subs. europaeus.</title>
        <authorList>
            <person name="Spinard E."/>
            <person name="Dubert J."/>
            <person name="Nelson D.R."/>
            <person name="Barja J.L."/>
        </authorList>
    </citation>
    <scope>NUCLEOTIDE SEQUENCE [LARGE SCALE GENOMIC DNA]</scope>
    <source>
        <strain evidence="4">PP-638</strain>
        <strain evidence="2">PP2-638</strain>
        <plasmid evidence="2">p251_like</plasmid>
    </source>
</reference>
<evidence type="ECO:0000313" key="2">
    <source>
        <dbReference type="EMBL" id="OAM96710.1"/>
    </source>
</evidence>
<dbReference type="EMBL" id="CP053542">
    <property type="protein sequence ID" value="QJY38065.1"/>
    <property type="molecule type" value="Genomic_DNA"/>
</dbReference>
<evidence type="ECO:0000313" key="6">
    <source>
        <dbReference type="Proteomes" id="UP001150001"/>
    </source>
</evidence>
<keyword evidence="6" id="KW-1185">Reference proteome</keyword>
<dbReference type="GO" id="GO:0004519">
    <property type="term" value="F:endonuclease activity"/>
    <property type="evidence" value="ECO:0007669"/>
    <property type="project" value="UniProtKB-KW"/>
</dbReference>
<geneLocation type="plasmid" evidence="2">
    <name>p251_like</name>
</geneLocation>
<geneLocation type="plasmid" evidence="3">
    <name>pVEu</name>
</geneLocation>
<sequence length="98" mass="10963">MPANYYSTAVSFTLGEVVMTQGIQALLDGRPEALLRPLLLRHENGDWGECDIEDKKANDVATRRGGRIVSVYRFSGQRVWLITEAGHQLTTVLLPSEY</sequence>
<dbReference type="RefSeq" id="WP_069669729.1">
    <property type="nucleotide sequence ID" value="NZ_CP053542.1"/>
</dbReference>
<organism evidence="2 4">
    <name type="scientific">Vibrio europaeus</name>
    <dbReference type="NCBI Taxonomy" id="300876"/>
    <lineage>
        <taxon>Bacteria</taxon>
        <taxon>Pseudomonadati</taxon>
        <taxon>Pseudomonadota</taxon>
        <taxon>Gammaproteobacteria</taxon>
        <taxon>Vibrionales</taxon>
        <taxon>Vibrionaceae</taxon>
        <taxon>Vibrio</taxon>
        <taxon>Vibrio oreintalis group</taxon>
    </lineage>
</organism>
<protein>
    <submittedName>
        <fullName evidence="2">Type I restriction endonuclease subunit M</fullName>
    </submittedName>
</protein>
<dbReference type="OrthoDB" id="5522207at2"/>